<proteinExistence type="predicted"/>
<name>A0A6N2MH99_SALVM</name>
<dbReference type="GO" id="GO:0002161">
    <property type="term" value="F:aminoacyl-tRNA deacylase activity"/>
    <property type="evidence" value="ECO:0007669"/>
    <property type="project" value="InterPro"/>
</dbReference>
<accession>A0A6N2MH99</accession>
<dbReference type="SUPFAM" id="SSF55826">
    <property type="entry name" value="YbaK/ProRS associated domain"/>
    <property type="match status" value="1"/>
</dbReference>
<gene>
    <name evidence="1" type="ORF">SVIM_LOCUS372108</name>
</gene>
<evidence type="ECO:0000313" key="1">
    <source>
        <dbReference type="EMBL" id="VFU53562.1"/>
    </source>
</evidence>
<dbReference type="InterPro" id="IPR036754">
    <property type="entry name" value="YbaK/aa-tRNA-synt-asso_dom_sf"/>
</dbReference>
<protein>
    <submittedName>
        <fullName evidence="1">Uncharacterized protein</fullName>
    </submittedName>
</protein>
<dbReference type="AlphaFoldDB" id="A0A6N2MH99"/>
<reference evidence="1" key="1">
    <citation type="submission" date="2019-03" db="EMBL/GenBank/DDBJ databases">
        <authorList>
            <person name="Mank J."/>
            <person name="Almeida P."/>
        </authorList>
    </citation>
    <scope>NUCLEOTIDE SEQUENCE</scope>
    <source>
        <strain evidence="1">78183</strain>
    </source>
</reference>
<dbReference type="Gene3D" id="3.90.960.10">
    <property type="entry name" value="YbaK/aminoacyl-tRNA synthetase-associated domain"/>
    <property type="match status" value="1"/>
</dbReference>
<dbReference type="EMBL" id="CAADRP010001818">
    <property type="protein sequence ID" value="VFU53562.1"/>
    <property type="molecule type" value="Genomic_DNA"/>
</dbReference>
<sequence length="77" mass="8553">MLRLSTSSVENQETRSIYSTDILLIGPLAGYFGDAGCGLCKNLFLKGKKSRIYIVSALVDTKVDMKNNLPFLFCFIL</sequence>
<organism evidence="1">
    <name type="scientific">Salix viminalis</name>
    <name type="common">Common osier</name>
    <name type="synonym">Basket willow</name>
    <dbReference type="NCBI Taxonomy" id="40686"/>
    <lineage>
        <taxon>Eukaryota</taxon>
        <taxon>Viridiplantae</taxon>
        <taxon>Streptophyta</taxon>
        <taxon>Embryophyta</taxon>
        <taxon>Tracheophyta</taxon>
        <taxon>Spermatophyta</taxon>
        <taxon>Magnoliopsida</taxon>
        <taxon>eudicotyledons</taxon>
        <taxon>Gunneridae</taxon>
        <taxon>Pentapetalae</taxon>
        <taxon>rosids</taxon>
        <taxon>fabids</taxon>
        <taxon>Malpighiales</taxon>
        <taxon>Salicaceae</taxon>
        <taxon>Saliceae</taxon>
        <taxon>Salix</taxon>
    </lineage>
</organism>